<keyword evidence="3" id="KW-0057">Aromatic amino acid biosynthesis</keyword>
<keyword evidence="3" id="KW-0028">Amino-acid biosynthesis</keyword>
<accession>A0A412TPK8</accession>
<proteinExistence type="predicted"/>
<dbReference type="InterPro" id="IPR046346">
    <property type="entry name" value="Aminoacid_DH-like_N_sf"/>
</dbReference>
<dbReference type="Gene3D" id="3.40.50.720">
    <property type="entry name" value="NAD(P)-binding Rossmann-like Domain"/>
    <property type="match status" value="1"/>
</dbReference>
<evidence type="ECO:0000313" key="6">
    <source>
        <dbReference type="Proteomes" id="UP000284243"/>
    </source>
</evidence>
<dbReference type="PANTHER" id="PTHR21089">
    <property type="entry name" value="SHIKIMATE DEHYDROGENASE"/>
    <property type="match status" value="1"/>
</dbReference>
<sequence>MQIYGIIGYPLGHSCSPRYFNEKFQKENIAAEYRSFEMPDIRQLSTLLQQTPDLCGFNVTIPHKQNILPFLDEISEEARVIGAVNCVKVSHPNGHPYLVGYNTDMYGFRKALLEFIPAAISKALILGNGGAAKAVRYALHSLNMEVSTVSRTPRQADEIGYAALPDLITGYPLIVNTTPLGTWPDTSEFPPLPYELLTAGHYLFDLVYNPETTTFMQKGKAAGAHACNGYAMWLGQAEKNWEIWKKK</sequence>
<organism evidence="5 6">
    <name type="scientific">Odoribacter splanchnicus</name>
    <dbReference type="NCBI Taxonomy" id="28118"/>
    <lineage>
        <taxon>Bacteria</taxon>
        <taxon>Pseudomonadati</taxon>
        <taxon>Bacteroidota</taxon>
        <taxon>Bacteroidia</taxon>
        <taxon>Bacteroidales</taxon>
        <taxon>Odoribacteraceae</taxon>
        <taxon>Odoribacter</taxon>
    </lineage>
</organism>
<dbReference type="InterPro" id="IPR036291">
    <property type="entry name" value="NAD(P)-bd_dom_sf"/>
</dbReference>
<keyword evidence="2" id="KW-0560">Oxidoreductase</keyword>
<evidence type="ECO:0000256" key="3">
    <source>
        <dbReference type="ARBA" id="ARBA00023141"/>
    </source>
</evidence>
<comment type="pathway">
    <text evidence="1">Metabolic intermediate biosynthesis; chorismate biosynthesis; chorismate from D-erythrose 4-phosphate and phosphoenolpyruvate: step 4/7.</text>
</comment>
<comment type="caution">
    <text evidence="5">The sequence shown here is derived from an EMBL/GenBank/DDBJ whole genome shotgun (WGS) entry which is preliminary data.</text>
</comment>
<feature type="domain" description="Shikimate dehydrogenase substrate binding N-terminal" evidence="4">
    <location>
        <begin position="6"/>
        <end position="87"/>
    </location>
</feature>
<dbReference type="InterPro" id="IPR013708">
    <property type="entry name" value="Shikimate_DH-bd_N"/>
</dbReference>
<dbReference type="Gene3D" id="3.40.50.10860">
    <property type="entry name" value="Leucine Dehydrogenase, chain A, domain 1"/>
    <property type="match status" value="1"/>
</dbReference>
<dbReference type="GO" id="GO:0009073">
    <property type="term" value="P:aromatic amino acid family biosynthetic process"/>
    <property type="evidence" value="ECO:0007669"/>
    <property type="project" value="UniProtKB-KW"/>
</dbReference>
<dbReference type="AlphaFoldDB" id="A0A412TPK8"/>
<dbReference type="RefSeq" id="WP_046450887.1">
    <property type="nucleotide sequence ID" value="NZ_CABJFF010000001.1"/>
</dbReference>
<name>A0A412TPK8_9BACT</name>
<evidence type="ECO:0000313" key="5">
    <source>
        <dbReference type="EMBL" id="RGU55698.1"/>
    </source>
</evidence>
<dbReference type="GO" id="GO:0009423">
    <property type="term" value="P:chorismate biosynthetic process"/>
    <property type="evidence" value="ECO:0007669"/>
    <property type="project" value="TreeGrafter"/>
</dbReference>
<dbReference type="GO" id="GO:0019632">
    <property type="term" value="P:shikimate metabolic process"/>
    <property type="evidence" value="ECO:0007669"/>
    <property type="project" value="TreeGrafter"/>
</dbReference>
<gene>
    <name evidence="5" type="ORF">DWW57_11430</name>
</gene>
<dbReference type="GO" id="GO:0005829">
    <property type="term" value="C:cytosol"/>
    <property type="evidence" value="ECO:0007669"/>
    <property type="project" value="TreeGrafter"/>
</dbReference>
<dbReference type="PANTHER" id="PTHR21089:SF1">
    <property type="entry name" value="BIFUNCTIONAL 3-DEHYDROQUINATE DEHYDRATASE_SHIKIMATE DEHYDROGENASE, CHLOROPLASTIC"/>
    <property type="match status" value="1"/>
</dbReference>
<dbReference type="EMBL" id="QRYC01000015">
    <property type="protein sequence ID" value="RGU55698.1"/>
    <property type="molecule type" value="Genomic_DNA"/>
</dbReference>
<dbReference type="SUPFAM" id="SSF51735">
    <property type="entry name" value="NAD(P)-binding Rossmann-fold domains"/>
    <property type="match status" value="1"/>
</dbReference>
<dbReference type="GO" id="GO:0004764">
    <property type="term" value="F:shikimate 3-dehydrogenase (NADP+) activity"/>
    <property type="evidence" value="ECO:0007669"/>
    <property type="project" value="InterPro"/>
</dbReference>
<dbReference type="Pfam" id="PF08501">
    <property type="entry name" value="Shikimate_dh_N"/>
    <property type="match status" value="1"/>
</dbReference>
<dbReference type="CDD" id="cd01065">
    <property type="entry name" value="NAD_bind_Shikimate_DH"/>
    <property type="match status" value="1"/>
</dbReference>
<dbReference type="InterPro" id="IPR022893">
    <property type="entry name" value="Shikimate_DH_fam"/>
</dbReference>
<evidence type="ECO:0000256" key="1">
    <source>
        <dbReference type="ARBA" id="ARBA00004871"/>
    </source>
</evidence>
<evidence type="ECO:0000259" key="4">
    <source>
        <dbReference type="Pfam" id="PF08501"/>
    </source>
</evidence>
<protein>
    <submittedName>
        <fullName evidence="5">Shikimate dehydrogenase</fullName>
    </submittedName>
</protein>
<dbReference type="SUPFAM" id="SSF53223">
    <property type="entry name" value="Aminoacid dehydrogenase-like, N-terminal domain"/>
    <property type="match status" value="1"/>
</dbReference>
<dbReference type="GO" id="GO:0050661">
    <property type="term" value="F:NADP binding"/>
    <property type="evidence" value="ECO:0007669"/>
    <property type="project" value="TreeGrafter"/>
</dbReference>
<evidence type="ECO:0000256" key="2">
    <source>
        <dbReference type="ARBA" id="ARBA00023002"/>
    </source>
</evidence>
<reference evidence="5 6" key="1">
    <citation type="submission" date="2018-08" db="EMBL/GenBank/DDBJ databases">
        <title>A genome reference for cultivated species of the human gut microbiota.</title>
        <authorList>
            <person name="Zou Y."/>
            <person name="Xue W."/>
            <person name="Luo G."/>
        </authorList>
    </citation>
    <scope>NUCLEOTIDE SEQUENCE [LARGE SCALE GENOMIC DNA]</scope>
    <source>
        <strain evidence="5 6">AF16-14</strain>
    </source>
</reference>
<dbReference type="Proteomes" id="UP000284243">
    <property type="component" value="Unassembled WGS sequence"/>
</dbReference>